<evidence type="ECO:0000256" key="1">
    <source>
        <dbReference type="PROSITE-ProRule" id="PRU00339"/>
    </source>
</evidence>
<feature type="region of interest" description="Disordered" evidence="2">
    <location>
        <begin position="250"/>
        <end position="319"/>
    </location>
</feature>
<organism evidence="4 5">
    <name type="scientific">Candolleomyces aberdarensis</name>
    <dbReference type="NCBI Taxonomy" id="2316362"/>
    <lineage>
        <taxon>Eukaryota</taxon>
        <taxon>Fungi</taxon>
        <taxon>Dikarya</taxon>
        <taxon>Basidiomycota</taxon>
        <taxon>Agaricomycotina</taxon>
        <taxon>Agaricomycetes</taxon>
        <taxon>Agaricomycetidae</taxon>
        <taxon>Agaricales</taxon>
        <taxon>Agaricineae</taxon>
        <taxon>Psathyrellaceae</taxon>
        <taxon>Candolleomyces</taxon>
    </lineage>
</organism>
<feature type="compositionally biased region" description="Low complexity" evidence="2">
    <location>
        <begin position="88"/>
        <end position="99"/>
    </location>
</feature>
<dbReference type="Gene3D" id="1.25.40.10">
    <property type="entry name" value="Tetratricopeptide repeat domain"/>
    <property type="match status" value="1"/>
</dbReference>
<dbReference type="PROSITE" id="PS50030">
    <property type="entry name" value="UBA"/>
    <property type="match status" value="1"/>
</dbReference>
<feature type="compositionally biased region" description="Low complexity" evidence="2">
    <location>
        <begin position="694"/>
        <end position="708"/>
    </location>
</feature>
<feature type="region of interest" description="Disordered" evidence="2">
    <location>
        <begin position="590"/>
        <end position="613"/>
    </location>
</feature>
<feature type="compositionally biased region" description="Low complexity" evidence="2">
    <location>
        <begin position="718"/>
        <end position="727"/>
    </location>
</feature>
<dbReference type="EMBL" id="SDEE01000270">
    <property type="protein sequence ID" value="RXW18381.1"/>
    <property type="molecule type" value="Genomic_DNA"/>
</dbReference>
<keyword evidence="5" id="KW-1185">Reference proteome</keyword>
<dbReference type="SUPFAM" id="SSF46934">
    <property type="entry name" value="UBA-like"/>
    <property type="match status" value="1"/>
</dbReference>
<feature type="compositionally biased region" description="Low complexity" evidence="2">
    <location>
        <begin position="355"/>
        <end position="365"/>
    </location>
</feature>
<evidence type="ECO:0000259" key="3">
    <source>
        <dbReference type="PROSITE" id="PS50030"/>
    </source>
</evidence>
<name>A0A4Q2DH17_9AGAR</name>
<reference evidence="4 5" key="1">
    <citation type="submission" date="2019-01" db="EMBL/GenBank/DDBJ databases">
        <title>Draft genome sequence of Psathyrella aberdarensis IHI B618.</title>
        <authorList>
            <person name="Buettner E."/>
            <person name="Kellner H."/>
        </authorList>
    </citation>
    <scope>NUCLEOTIDE SEQUENCE [LARGE SCALE GENOMIC DNA]</scope>
    <source>
        <strain evidence="4 5">IHI B618</strain>
    </source>
</reference>
<dbReference type="InterPro" id="IPR019734">
    <property type="entry name" value="TPR_rpt"/>
</dbReference>
<feature type="region of interest" description="Disordered" evidence="2">
    <location>
        <begin position="689"/>
        <end position="728"/>
    </location>
</feature>
<sequence>MTMAERAALAEKQRLAQSQSRAQPTAPQSHQWAGLDALGGGSFGATSSSSSNQQTTDHDDWGLGDFGAPSTAKPRVQHAEKTPKLRASDSLLDFGDFDSQPTKKAAPLPKATQSKSGSLWDMDDFTGSSSSSPAPQPQQAEKFDSPDFEFDFGTREDKSTPKHDEDDILGHLSKPVHEVRSQSRTNGSSATSSVSSQRPTPQMSRSSSPPPHILGQIIEMGFSIQQAKYALAKTETGTDVQAALEMLLGGDEGDASSTTEIRERPSSRPSPPPQRRFNYDDEDDDSRVHAANRRRQQAARQSSGPAEASTPNLQDQADKILNQASEIGLSVLTKASLFWNQGKEKVQKAYEERAAAGSGSGSRSNSVRDSRPKWMQEAASHLEEDPTTPRSDRGTFRDDHEEEGSAFRDRDEQPTKPSRAQRGPLQSSQPPRPAAQPEPEVDLFNSSAPASAPSEPKVYVSPYRRKKPTADPVPSSLSSLASSRPASTPAPAQPKAKRRLPSCQEMTLDIVREHKTKGTEAFKLGQFSVAAEEYSKAITLLPDGHALLVPLYTNRSLARIRCGECKGAVEDSVGALGIITRTSKTWETWNPTDEAGGWELEGGGTGEPKGGYGVTREKGSEWADAWGRGVDLKDGWIKAVRRRAEALEGMEKWTESKKDWEILTGAGWVDPKTRDEAVRGLGRCKKMLGGSDGAAGASSRPAAAAAPPRVKPRPRPTPAASSSAAPSGEAVKAYRAQVSASEAEDALKHQLKDAVEAKLLAWKKGKETNLRALLASLDTILWEEVIKDMGGKPGMADLVSGGGVKKWYMKSVARVHPDKLNTNNSSVEQRMIAGGVFGTLNEAWLAFKQ</sequence>
<proteinExistence type="predicted"/>
<feature type="compositionally biased region" description="Basic and acidic residues" evidence="2">
    <location>
        <begin position="152"/>
        <end position="181"/>
    </location>
</feature>
<evidence type="ECO:0000313" key="5">
    <source>
        <dbReference type="Proteomes" id="UP000290288"/>
    </source>
</evidence>
<feature type="compositionally biased region" description="Basic and acidic residues" evidence="2">
    <location>
        <begin position="77"/>
        <end position="87"/>
    </location>
</feature>
<dbReference type="PANTHER" id="PTHR23172">
    <property type="entry name" value="AUXILIN/CYCLIN G-ASSOCIATED KINASE-RELATED"/>
    <property type="match status" value="1"/>
</dbReference>
<dbReference type="InterPro" id="IPR009060">
    <property type="entry name" value="UBA-like_sf"/>
</dbReference>
<feature type="compositionally biased region" description="Gly residues" evidence="2">
    <location>
        <begin position="599"/>
        <end position="613"/>
    </location>
</feature>
<gene>
    <name evidence="4" type="ORF">EST38_g7470</name>
</gene>
<dbReference type="InterPro" id="IPR036869">
    <property type="entry name" value="J_dom_sf"/>
</dbReference>
<dbReference type="GO" id="GO:0030276">
    <property type="term" value="F:clathrin binding"/>
    <property type="evidence" value="ECO:0007669"/>
    <property type="project" value="TreeGrafter"/>
</dbReference>
<dbReference type="SUPFAM" id="SSF48452">
    <property type="entry name" value="TPR-like"/>
    <property type="match status" value="1"/>
</dbReference>
<evidence type="ECO:0000313" key="4">
    <source>
        <dbReference type="EMBL" id="RXW18381.1"/>
    </source>
</evidence>
<keyword evidence="1" id="KW-0802">TPR repeat</keyword>
<dbReference type="GO" id="GO:0031982">
    <property type="term" value="C:vesicle"/>
    <property type="evidence" value="ECO:0007669"/>
    <property type="project" value="TreeGrafter"/>
</dbReference>
<protein>
    <recommendedName>
        <fullName evidence="3">UBA domain-containing protein</fullName>
    </recommendedName>
</protein>
<dbReference type="PANTHER" id="PTHR23172:SF19">
    <property type="entry name" value="J DOMAIN-CONTAINING PROTEIN"/>
    <property type="match status" value="1"/>
</dbReference>
<dbReference type="STRING" id="2316362.A0A4Q2DH17"/>
<dbReference type="GO" id="GO:0072318">
    <property type="term" value="P:clathrin coat disassembly"/>
    <property type="evidence" value="ECO:0007669"/>
    <property type="project" value="TreeGrafter"/>
</dbReference>
<evidence type="ECO:0000256" key="2">
    <source>
        <dbReference type="SAM" id="MobiDB-lite"/>
    </source>
</evidence>
<dbReference type="AlphaFoldDB" id="A0A4Q2DH17"/>
<dbReference type="GO" id="GO:0072583">
    <property type="term" value="P:clathrin-dependent endocytosis"/>
    <property type="evidence" value="ECO:0007669"/>
    <property type="project" value="TreeGrafter"/>
</dbReference>
<feature type="domain" description="UBA" evidence="3">
    <location>
        <begin position="208"/>
        <end position="250"/>
    </location>
</feature>
<comment type="caution">
    <text evidence="4">The sequence shown here is derived from an EMBL/GenBank/DDBJ whole genome shotgun (WGS) entry which is preliminary data.</text>
</comment>
<dbReference type="PROSITE" id="PS50005">
    <property type="entry name" value="TPR"/>
    <property type="match status" value="1"/>
</dbReference>
<accession>A0A4Q2DH17</accession>
<feature type="compositionally biased region" description="Low complexity" evidence="2">
    <location>
        <begin position="470"/>
        <end position="490"/>
    </location>
</feature>
<feature type="compositionally biased region" description="Low complexity" evidence="2">
    <location>
        <begin position="446"/>
        <end position="456"/>
    </location>
</feature>
<feature type="region of interest" description="Disordered" evidence="2">
    <location>
        <begin position="1"/>
        <end position="214"/>
    </location>
</feature>
<feature type="repeat" description="TPR" evidence="1">
    <location>
        <begin position="511"/>
        <end position="544"/>
    </location>
</feature>
<feature type="compositionally biased region" description="Polar residues" evidence="2">
    <location>
        <begin position="15"/>
        <end position="31"/>
    </location>
</feature>
<dbReference type="InterPro" id="IPR011990">
    <property type="entry name" value="TPR-like_helical_dom_sf"/>
</dbReference>
<feature type="compositionally biased region" description="Basic and acidic residues" evidence="2">
    <location>
        <begin position="390"/>
        <end position="414"/>
    </location>
</feature>
<feature type="region of interest" description="Disordered" evidence="2">
    <location>
        <begin position="347"/>
        <end position="501"/>
    </location>
</feature>
<dbReference type="Proteomes" id="UP000290288">
    <property type="component" value="Unassembled WGS sequence"/>
</dbReference>
<dbReference type="Gene3D" id="1.10.287.110">
    <property type="entry name" value="DnaJ domain"/>
    <property type="match status" value="1"/>
</dbReference>
<dbReference type="OrthoDB" id="1717591at2759"/>
<dbReference type="SUPFAM" id="SSF46565">
    <property type="entry name" value="Chaperone J-domain"/>
    <property type="match status" value="1"/>
</dbReference>
<feature type="compositionally biased region" description="Basic and acidic residues" evidence="2">
    <location>
        <begin position="366"/>
        <end position="384"/>
    </location>
</feature>
<dbReference type="GO" id="GO:0005737">
    <property type="term" value="C:cytoplasm"/>
    <property type="evidence" value="ECO:0007669"/>
    <property type="project" value="TreeGrafter"/>
</dbReference>
<dbReference type="InterPro" id="IPR015940">
    <property type="entry name" value="UBA"/>
</dbReference>
<dbReference type="Gene3D" id="1.10.8.10">
    <property type="entry name" value="DNA helicase RuvA subunit, C-terminal domain"/>
    <property type="match status" value="1"/>
</dbReference>
<feature type="compositionally biased region" description="Low complexity" evidence="2">
    <location>
        <begin position="182"/>
        <end position="198"/>
    </location>
</feature>
<feature type="compositionally biased region" description="Low complexity" evidence="2">
    <location>
        <begin position="128"/>
        <end position="140"/>
    </location>
</feature>